<dbReference type="GO" id="GO:0000981">
    <property type="term" value="F:DNA-binding transcription factor activity, RNA polymerase II-specific"/>
    <property type="evidence" value="ECO:0007669"/>
    <property type="project" value="InterPro"/>
</dbReference>
<dbReference type="EMBL" id="LT558125">
    <property type="protein sequence ID" value="SAM82893.1"/>
    <property type="molecule type" value="Genomic_DNA"/>
</dbReference>
<dbReference type="InterPro" id="IPR001138">
    <property type="entry name" value="Zn2Cys6_DnaBD"/>
</dbReference>
<dbReference type="GO" id="GO:0008270">
    <property type="term" value="F:zinc ion binding"/>
    <property type="evidence" value="ECO:0007669"/>
    <property type="project" value="InterPro"/>
</dbReference>
<feature type="region of interest" description="Disordered" evidence="1">
    <location>
        <begin position="236"/>
        <end position="267"/>
    </location>
</feature>
<accession>A0A1K0H8S2</accession>
<feature type="region of interest" description="Disordered" evidence="1">
    <location>
        <begin position="154"/>
        <end position="222"/>
    </location>
</feature>
<evidence type="ECO:0000256" key="1">
    <source>
        <dbReference type="SAM" id="MobiDB-lite"/>
    </source>
</evidence>
<feature type="compositionally biased region" description="Polar residues" evidence="1">
    <location>
        <begin position="247"/>
        <end position="261"/>
    </location>
</feature>
<dbReference type="CDD" id="cd00067">
    <property type="entry name" value="GAL4"/>
    <property type="match status" value="1"/>
</dbReference>
<dbReference type="Proteomes" id="UP000179920">
    <property type="component" value="Chromosome IX"/>
</dbReference>
<evidence type="ECO:0008006" key="4">
    <source>
        <dbReference type="Google" id="ProtNLM"/>
    </source>
</evidence>
<dbReference type="OrthoDB" id="39175at2759"/>
<dbReference type="AlphaFoldDB" id="A0A1K0H8S2"/>
<feature type="region of interest" description="Disordered" evidence="1">
    <location>
        <begin position="91"/>
        <end position="115"/>
    </location>
</feature>
<organism evidence="2 3">
    <name type="scientific">Ustilago bromivora</name>
    <dbReference type="NCBI Taxonomy" id="307758"/>
    <lineage>
        <taxon>Eukaryota</taxon>
        <taxon>Fungi</taxon>
        <taxon>Dikarya</taxon>
        <taxon>Basidiomycota</taxon>
        <taxon>Ustilaginomycotina</taxon>
        <taxon>Ustilaginomycetes</taxon>
        <taxon>Ustilaginales</taxon>
        <taxon>Ustilaginaceae</taxon>
        <taxon>Ustilago</taxon>
    </lineage>
</organism>
<proteinExistence type="predicted"/>
<gene>
    <name evidence="2" type="ORF">UBRO_20720</name>
</gene>
<feature type="compositionally biased region" description="Low complexity" evidence="1">
    <location>
        <begin position="197"/>
        <end position="208"/>
    </location>
</feature>
<feature type="region of interest" description="Disordered" evidence="1">
    <location>
        <begin position="1"/>
        <end position="31"/>
    </location>
</feature>
<feature type="compositionally biased region" description="Polar residues" evidence="1">
    <location>
        <begin position="209"/>
        <end position="221"/>
    </location>
</feature>
<name>A0A1K0H8S2_9BASI</name>
<evidence type="ECO:0000313" key="3">
    <source>
        <dbReference type="Proteomes" id="UP000179920"/>
    </source>
</evidence>
<protein>
    <recommendedName>
        <fullName evidence="4">Zn(2)-C6 fungal-type domain-containing protein</fullName>
    </recommendedName>
</protein>
<feature type="compositionally biased region" description="Polar residues" evidence="1">
    <location>
        <begin position="163"/>
        <end position="190"/>
    </location>
</feature>
<evidence type="ECO:0000313" key="2">
    <source>
        <dbReference type="EMBL" id="SAM82893.1"/>
    </source>
</evidence>
<reference evidence="3" key="1">
    <citation type="submission" date="2016-04" db="EMBL/GenBank/DDBJ databases">
        <authorList>
            <person name="Guldener U."/>
            <person name="Guldener U."/>
        </authorList>
    </citation>
    <scope>NUCLEOTIDE SEQUENCE [LARGE SCALE GENOMIC DNA]</scope>
    <source>
        <strain evidence="3">UB2112</strain>
    </source>
</reference>
<sequence>MSTMNAADHHDDTTETQTKSGRTKPSDTLRLSQACLARRKRKLRCDARKPSCTRSEKAWLAYHPGDDGAGSSTPPCEYDTSLLARIFKRSNSDDELTSSSSMSRQRDTAQDEQNEQLWEENEQLRAHICSLSPASASASRVSVQHLTDHRLDLIPPNKRMKSSDSVSPIASRSQLAMGQCASQKQTTSLMTRRDDSSSSLSLPSAHSSMGTSLQPQGSAATPSVFRARVPSSVWTAPRHYSSSSSSEANARSPTQMRSSAQPFHFPPLPSRQTLDRIIDIYQQDAWLFAEINGCALSDVAVLLDSASSAESEYMTARALLSATIAIGLLLLSAIPSGISASSTFKGMDDLLRSQAQLELPRLDDPLWMSIITRLYADCARGLVAQGQAKSGGYASPATFVVRVILAEVSHAQSTIASAQVDLALAASEARLLHLHTSAPGRIPACRLVRYETRTFQERFED</sequence>